<dbReference type="EC" id="2.7.11.1" evidence="1"/>
<dbReference type="CDD" id="cd14014">
    <property type="entry name" value="STKc_PknB_like"/>
    <property type="match status" value="1"/>
</dbReference>
<keyword evidence="2" id="KW-0723">Serine/threonine-protein kinase</keyword>
<dbReference type="SUPFAM" id="SSF56112">
    <property type="entry name" value="Protein kinase-like (PK-like)"/>
    <property type="match status" value="1"/>
</dbReference>
<feature type="compositionally biased region" description="Gly residues" evidence="11">
    <location>
        <begin position="652"/>
        <end position="670"/>
    </location>
</feature>
<feature type="binding site" evidence="10">
    <location>
        <position position="40"/>
    </location>
    <ligand>
        <name>ATP</name>
        <dbReference type="ChEBI" id="CHEBI:30616"/>
    </ligand>
</feature>
<feature type="compositionally biased region" description="Polar residues" evidence="11">
    <location>
        <begin position="562"/>
        <end position="573"/>
    </location>
</feature>
<feature type="domain" description="PASTA" evidence="14">
    <location>
        <begin position="518"/>
        <end position="584"/>
    </location>
</feature>
<dbReference type="EMBL" id="CP163444">
    <property type="protein sequence ID" value="XDQ72643.1"/>
    <property type="molecule type" value="Genomic_DNA"/>
</dbReference>
<feature type="region of interest" description="Disordered" evidence="11">
    <location>
        <begin position="483"/>
        <end position="511"/>
    </location>
</feature>
<comment type="catalytic activity">
    <reaction evidence="8">
        <text>L-threonyl-[protein] + ATP = O-phospho-L-threonyl-[protein] + ADP + H(+)</text>
        <dbReference type="Rhea" id="RHEA:46608"/>
        <dbReference type="Rhea" id="RHEA-COMP:11060"/>
        <dbReference type="Rhea" id="RHEA-COMP:11605"/>
        <dbReference type="ChEBI" id="CHEBI:15378"/>
        <dbReference type="ChEBI" id="CHEBI:30013"/>
        <dbReference type="ChEBI" id="CHEBI:30616"/>
        <dbReference type="ChEBI" id="CHEBI:61977"/>
        <dbReference type="ChEBI" id="CHEBI:456216"/>
        <dbReference type="EC" id="2.7.11.1"/>
    </reaction>
</comment>
<proteinExistence type="predicted"/>
<evidence type="ECO:0000256" key="6">
    <source>
        <dbReference type="ARBA" id="ARBA00022777"/>
    </source>
</evidence>
<dbReference type="GO" id="GO:0004674">
    <property type="term" value="F:protein serine/threonine kinase activity"/>
    <property type="evidence" value="ECO:0007669"/>
    <property type="project" value="UniProtKB-KW"/>
</dbReference>
<feature type="region of interest" description="Disordered" evidence="11">
    <location>
        <begin position="550"/>
        <end position="573"/>
    </location>
</feature>
<evidence type="ECO:0000256" key="2">
    <source>
        <dbReference type="ARBA" id="ARBA00022527"/>
    </source>
</evidence>
<dbReference type="InterPro" id="IPR008271">
    <property type="entry name" value="Ser/Thr_kinase_AS"/>
</dbReference>
<keyword evidence="5 10" id="KW-0547">Nucleotide-binding</keyword>
<feature type="domain" description="PASTA" evidence="14">
    <location>
        <begin position="585"/>
        <end position="652"/>
    </location>
</feature>
<name>A0AB39SZA1_9ACTN</name>
<evidence type="ECO:0000256" key="8">
    <source>
        <dbReference type="ARBA" id="ARBA00047899"/>
    </source>
</evidence>
<dbReference type="GO" id="GO:0045717">
    <property type="term" value="P:negative regulation of fatty acid biosynthetic process"/>
    <property type="evidence" value="ECO:0007669"/>
    <property type="project" value="UniProtKB-ARBA"/>
</dbReference>
<evidence type="ECO:0000256" key="4">
    <source>
        <dbReference type="ARBA" id="ARBA00022737"/>
    </source>
</evidence>
<gene>
    <name evidence="15" type="primary">pknB</name>
    <name evidence="15" type="ORF">AB5J54_20015</name>
</gene>
<dbReference type="Pfam" id="PF00069">
    <property type="entry name" value="Pkinase"/>
    <property type="match status" value="1"/>
</dbReference>
<dbReference type="InterPro" id="IPR000719">
    <property type="entry name" value="Prot_kinase_dom"/>
</dbReference>
<feature type="domain" description="PASTA" evidence="14">
    <location>
        <begin position="453"/>
        <end position="517"/>
    </location>
</feature>
<dbReference type="Gene3D" id="1.10.510.10">
    <property type="entry name" value="Transferase(Phosphotransferase) domain 1"/>
    <property type="match status" value="1"/>
</dbReference>
<evidence type="ECO:0000256" key="5">
    <source>
        <dbReference type="ARBA" id="ARBA00022741"/>
    </source>
</evidence>
<feature type="domain" description="PASTA" evidence="14">
    <location>
        <begin position="384"/>
        <end position="452"/>
    </location>
</feature>
<dbReference type="PROSITE" id="PS51178">
    <property type="entry name" value="PASTA"/>
    <property type="match status" value="4"/>
</dbReference>
<dbReference type="RefSeq" id="WP_369145284.1">
    <property type="nucleotide sequence ID" value="NZ_CP163444.1"/>
</dbReference>
<evidence type="ECO:0000256" key="1">
    <source>
        <dbReference type="ARBA" id="ARBA00012513"/>
    </source>
</evidence>
<keyword evidence="12" id="KW-0472">Membrane</keyword>
<dbReference type="FunFam" id="3.30.200.20:FF:000035">
    <property type="entry name" value="Serine/threonine protein kinase Stk1"/>
    <property type="match status" value="1"/>
</dbReference>
<keyword evidence="7 10" id="KW-0067">ATP-binding</keyword>
<comment type="catalytic activity">
    <reaction evidence="9">
        <text>L-seryl-[protein] + ATP = O-phospho-L-seryl-[protein] + ADP + H(+)</text>
        <dbReference type="Rhea" id="RHEA:17989"/>
        <dbReference type="Rhea" id="RHEA-COMP:9863"/>
        <dbReference type="Rhea" id="RHEA-COMP:11604"/>
        <dbReference type="ChEBI" id="CHEBI:15378"/>
        <dbReference type="ChEBI" id="CHEBI:29999"/>
        <dbReference type="ChEBI" id="CHEBI:30616"/>
        <dbReference type="ChEBI" id="CHEBI:83421"/>
        <dbReference type="ChEBI" id="CHEBI:456216"/>
        <dbReference type="EC" id="2.7.11.1"/>
    </reaction>
</comment>
<dbReference type="PROSITE" id="PS00108">
    <property type="entry name" value="PROTEIN_KINASE_ST"/>
    <property type="match status" value="1"/>
</dbReference>
<organism evidence="15">
    <name type="scientific">Streptomyces sp. R44</name>
    <dbReference type="NCBI Taxonomy" id="3238633"/>
    <lineage>
        <taxon>Bacteria</taxon>
        <taxon>Bacillati</taxon>
        <taxon>Actinomycetota</taxon>
        <taxon>Actinomycetes</taxon>
        <taxon>Kitasatosporales</taxon>
        <taxon>Streptomycetaceae</taxon>
        <taxon>Streptomyces</taxon>
    </lineage>
</organism>
<dbReference type="SMART" id="SM00740">
    <property type="entry name" value="PASTA"/>
    <property type="match status" value="4"/>
</dbReference>
<feature type="transmembrane region" description="Helical" evidence="12">
    <location>
        <begin position="355"/>
        <end position="379"/>
    </location>
</feature>
<dbReference type="GO" id="GO:0005524">
    <property type="term" value="F:ATP binding"/>
    <property type="evidence" value="ECO:0007669"/>
    <property type="project" value="UniProtKB-UniRule"/>
</dbReference>
<dbReference type="PROSITE" id="PS50011">
    <property type="entry name" value="PROTEIN_KINASE_DOM"/>
    <property type="match status" value="1"/>
</dbReference>
<evidence type="ECO:0000259" key="13">
    <source>
        <dbReference type="PROSITE" id="PS50011"/>
    </source>
</evidence>
<evidence type="ECO:0000256" key="9">
    <source>
        <dbReference type="ARBA" id="ARBA00048679"/>
    </source>
</evidence>
<evidence type="ECO:0000259" key="14">
    <source>
        <dbReference type="PROSITE" id="PS51178"/>
    </source>
</evidence>
<feature type="domain" description="Protein kinase" evidence="13">
    <location>
        <begin position="11"/>
        <end position="277"/>
    </location>
</feature>
<feature type="region of interest" description="Disordered" evidence="11">
    <location>
        <begin position="402"/>
        <end position="426"/>
    </location>
</feature>
<dbReference type="AlphaFoldDB" id="A0AB39SZA1"/>
<evidence type="ECO:0000256" key="11">
    <source>
        <dbReference type="SAM" id="MobiDB-lite"/>
    </source>
</evidence>
<dbReference type="InterPro" id="IPR017441">
    <property type="entry name" value="Protein_kinase_ATP_BS"/>
</dbReference>
<dbReference type="CDD" id="cd06577">
    <property type="entry name" value="PASTA_pknB"/>
    <property type="match status" value="4"/>
</dbReference>
<keyword evidence="3" id="KW-0808">Transferase</keyword>
<dbReference type="NCBIfam" id="NF033483">
    <property type="entry name" value="PknB_PASTA_kin"/>
    <property type="match status" value="1"/>
</dbReference>
<keyword evidence="12" id="KW-1133">Transmembrane helix</keyword>
<evidence type="ECO:0000256" key="10">
    <source>
        <dbReference type="PROSITE-ProRule" id="PRU10141"/>
    </source>
</evidence>
<dbReference type="PROSITE" id="PS00107">
    <property type="entry name" value="PROTEIN_KINASE_ATP"/>
    <property type="match status" value="1"/>
</dbReference>
<evidence type="ECO:0000256" key="12">
    <source>
        <dbReference type="SAM" id="Phobius"/>
    </source>
</evidence>
<keyword evidence="12" id="KW-0812">Transmembrane</keyword>
<dbReference type="InterPro" id="IPR005543">
    <property type="entry name" value="PASTA_dom"/>
</dbReference>
<feature type="region of interest" description="Disordered" evidence="11">
    <location>
        <begin position="651"/>
        <end position="670"/>
    </location>
</feature>
<dbReference type="Gene3D" id="3.30.10.20">
    <property type="match status" value="4"/>
</dbReference>
<dbReference type="SMART" id="SM00220">
    <property type="entry name" value="S_TKc"/>
    <property type="match status" value="1"/>
</dbReference>
<dbReference type="Gene3D" id="3.30.200.20">
    <property type="entry name" value="Phosphorylase Kinase, domain 1"/>
    <property type="match status" value="1"/>
</dbReference>
<keyword evidence="4" id="KW-0677">Repeat</keyword>
<accession>A0AB39SZA1</accession>
<sequence>MEEPRRLGGRYELGPVLGRGGMAEVYLAQDTRLGRTVAVKTLRADLARDPSFQARFRREAQSAASLNHPAIVAVYDTGEDYVDQVSIPYIVMEYVDGSTLRELLHSGRKLLPERTLEMTVGILQALEYSHRAGIVHRDIKPANVMLTRTGQVKVMDFGIARAMGDSGMTMTQTAAVIGTAQYLSPEQAKGEQVDARSDLYSTGCLLYELLTVRPPFIGDSPVAVAYQHVREEPQPPSNFDPEITPEMDAIVLKALVKDPDYRYQSADEMRADIEACLDGQPVAAAAAMGMGMAGAPAYGGGYGGYPPEDQPTTALRQADPAGQTSMLPPVNPDDGGYGYDDRPDRRRGGQKKSNTSTILLALAGVLVLVGAIFIGVSLFDKKDGPQKVTVPNLVGQNMAAANDRAKNSQVKVQQTGTERCDQPKDTICRQDPAADGTATMDTNGTIQVVVSEGAPLIEVPDVMEQSQERAEQTLKDKGFKVKVEQEESAEEPGTVLKQNPDGGTKAEQNSEITITVAKKELSELPSVKGRTYDQAVQQLNSLGFTSVTKEDVDSNEPAGTVVDQTPQGPSNQPKDVQITLKVSKGPQQTMVTIPPGLTGRKFKDVRDLLQSMGLQQITQAGSDKEDALVINTNPPEGTQVPTNQPITVNTIGAGGGDNNNGNPGGGGFFG</sequence>
<dbReference type="PANTHER" id="PTHR43289:SF6">
    <property type="entry name" value="SERINE_THREONINE-PROTEIN KINASE NEKL-3"/>
    <property type="match status" value="1"/>
</dbReference>
<keyword evidence="6 15" id="KW-0418">Kinase</keyword>
<dbReference type="Pfam" id="PF03793">
    <property type="entry name" value="PASTA"/>
    <property type="match status" value="4"/>
</dbReference>
<dbReference type="InterPro" id="IPR011009">
    <property type="entry name" value="Kinase-like_dom_sf"/>
</dbReference>
<feature type="compositionally biased region" description="Polar residues" evidence="11">
    <location>
        <begin position="407"/>
        <end position="417"/>
    </location>
</feature>
<feature type="region of interest" description="Disordered" evidence="11">
    <location>
        <begin position="320"/>
        <end position="352"/>
    </location>
</feature>
<reference evidence="15" key="1">
    <citation type="submission" date="2024-07" db="EMBL/GenBank/DDBJ databases">
        <authorList>
            <person name="Yu S.T."/>
        </authorList>
    </citation>
    <scope>NUCLEOTIDE SEQUENCE</scope>
    <source>
        <strain evidence="15">R44</strain>
    </source>
</reference>
<dbReference type="FunFam" id="1.10.510.10:FF:000021">
    <property type="entry name" value="Serine/threonine protein kinase"/>
    <property type="match status" value="1"/>
</dbReference>
<dbReference type="PANTHER" id="PTHR43289">
    <property type="entry name" value="MITOGEN-ACTIVATED PROTEIN KINASE KINASE KINASE 20-RELATED"/>
    <property type="match status" value="1"/>
</dbReference>
<evidence type="ECO:0000313" key="15">
    <source>
        <dbReference type="EMBL" id="XDQ72643.1"/>
    </source>
</evidence>
<evidence type="ECO:0000256" key="7">
    <source>
        <dbReference type="ARBA" id="ARBA00022840"/>
    </source>
</evidence>
<evidence type="ECO:0000256" key="3">
    <source>
        <dbReference type="ARBA" id="ARBA00022679"/>
    </source>
</evidence>
<dbReference type="SUPFAM" id="SSF54184">
    <property type="entry name" value="Penicillin-binding protein 2x (pbp-2x), c-terminal domain"/>
    <property type="match status" value="1"/>
</dbReference>
<protein>
    <recommendedName>
        <fullName evidence="1">non-specific serine/threonine protein kinase</fullName>
        <ecNumber evidence="1">2.7.11.1</ecNumber>
    </recommendedName>
</protein>